<dbReference type="GO" id="GO:0046872">
    <property type="term" value="F:metal ion binding"/>
    <property type="evidence" value="ECO:0007669"/>
    <property type="project" value="UniProtKB-KW"/>
</dbReference>
<protein>
    <submittedName>
        <fullName evidence="11">Uncharacterized protein</fullName>
    </submittedName>
</protein>
<evidence type="ECO:0000256" key="10">
    <source>
        <dbReference type="SAM" id="Phobius"/>
    </source>
</evidence>
<keyword evidence="5 10" id="KW-1133">Transmembrane helix</keyword>
<feature type="region of interest" description="Disordered" evidence="9">
    <location>
        <begin position="1"/>
        <end position="42"/>
    </location>
</feature>
<keyword evidence="3 10" id="KW-0812">Transmembrane</keyword>
<feature type="binding site" evidence="7">
    <location>
        <position position="417"/>
    </location>
    <ligand>
        <name>Na(+)</name>
        <dbReference type="ChEBI" id="CHEBI:29101"/>
        <label>1</label>
    </ligand>
</feature>
<keyword evidence="4" id="KW-0769">Symport</keyword>
<feature type="disulfide bond" evidence="8">
    <location>
        <begin position="164"/>
        <end position="174"/>
    </location>
</feature>
<evidence type="ECO:0000256" key="5">
    <source>
        <dbReference type="ARBA" id="ARBA00022989"/>
    </source>
</evidence>
<evidence type="ECO:0000256" key="3">
    <source>
        <dbReference type="ARBA" id="ARBA00022692"/>
    </source>
</evidence>
<feature type="transmembrane region" description="Helical" evidence="10">
    <location>
        <begin position="123"/>
        <end position="151"/>
    </location>
</feature>
<evidence type="ECO:0000256" key="6">
    <source>
        <dbReference type="ARBA" id="ARBA00023136"/>
    </source>
</evidence>
<feature type="binding site" evidence="7">
    <location>
        <position position="320"/>
    </location>
    <ligand>
        <name>Na(+)</name>
        <dbReference type="ChEBI" id="CHEBI:29101"/>
        <label>2</label>
    </ligand>
</feature>
<accession>A0A8S1F7S4</accession>
<feature type="transmembrane region" description="Helical" evidence="10">
    <location>
        <begin position="313"/>
        <end position="334"/>
    </location>
</feature>
<dbReference type="Proteomes" id="UP000494206">
    <property type="component" value="Unassembled WGS sequence"/>
</dbReference>
<feature type="transmembrane region" description="Helical" evidence="10">
    <location>
        <begin position="346"/>
        <end position="371"/>
    </location>
</feature>
<name>A0A8S1F7S4_9PELO</name>
<proteinExistence type="predicted"/>
<evidence type="ECO:0000256" key="4">
    <source>
        <dbReference type="ARBA" id="ARBA00022847"/>
    </source>
</evidence>
<organism evidence="11 12">
    <name type="scientific">Caenorhabditis bovis</name>
    <dbReference type="NCBI Taxonomy" id="2654633"/>
    <lineage>
        <taxon>Eukaryota</taxon>
        <taxon>Metazoa</taxon>
        <taxon>Ecdysozoa</taxon>
        <taxon>Nematoda</taxon>
        <taxon>Chromadorea</taxon>
        <taxon>Rhabditida</taxon>
        <taxon>Rhabditina</taxon>
        <taxon>Rhabditomorpha</taxon>
        <taxon>Rhabditoidea</taxon>
        <taxon>Rhabditidae</taxon>
        <taxon>Peloderinae</taxon>
        <taxon>Caenorhabditis</taxon>
    </lineage>
</organism>
<dbReference type="PANTHER" id="PTHR11616">
    <property type="entry name" value="SODIUM/CHLORIDE DEPENDENT TRANSPORTER"/>
    <property type="match status" value="1"/>
</dbReference>
<feature type="compositionally biased region" description="Basic and acidic residues" evidence="9">
    <location>
        <begin position="18"/>
        <end position="42"/>
    </location>
</feature>
<dbReference type="AlphaFoldDB" id="A0A8S1F7S4"/>
<dbReference type="GO" id="GO:0043005">
    <property type="term" value="C:neuron projection"/>
    <property type="evidence" value="ECO:0007669"/>
    <property type="project" value="TreeGrafter"/>
</dbReference>
<dbReference type="PANTHER" id="PTHR11616:SF322">
    <property type="entry name" value="TRANSPORTER"/>
    <property type="match status" value="1"/>
</dbReference>
<feature type="binding site" evidence="7">
    <location>
        <position position="64"/>
    </location>
    <ligand>
        <name>Na(+)</name>
        <dbReference type="ChEBI" id="CHEBI:29101"/>
        <label>1</label>
    </ligand>
</feature>
<dbReference type="InterPro" id="IPR037272">
    <property type="entry name" value="SNS_sf"/>
</dbReference>
<dbReference type="EMBL" id="CADEPM010000009">
    <property type="protein sequence ID" value="CAB3409812.1"/>
    <property type="molecule type" value="Genomic_DNA"/>
</dbReference>
<dbReference type="PRINTS" id="PR00176">
    <property type="entry name" value="NANEUSMPORT"/>
</dbReference>
<feature type="transmembrane region" description="Helical" evidence="10">
    <location>
        <begin position="80"/>
        <end position="102"/>
    </location>
</feature>
<evidence type="ECO:0000313" key="12">
    <source>
        <dbReference type="Proteomes" id="UP000494206"/>
    </source>
</evidence>
<dbReference type="OrthoDB" id="6581954at2759"/>
<dbReference type="CDD" id="cd10324">
    <property type="entry name" value="SLC6sbd"/>
    <property type="match status" value="1"/>
</dbReference>
<keyword evidence="2" id="KW-0813">Transport</keyword>
<feature type="transmembrane region" description="Helical" evidence="10">
    <location>
        <begin position="234"/>
        <end position="253"/>
    </location>
</feature>
<evidence type="ECO:0000256" key="8">
    <source>
        <dbReference type="PIRSR" id="PIRSR600175-2"/>
    </source>
</evidence>
<feature type="transmembrane region" description="Helical" evidence="10">
    <location>
        <begin position="477"/>
        <end position="498"/>
    </location>
</feature>
<gene>
    <name evidence="11" type="ORF">CBOVIS_LOCUS11419</name>
</gene>
<dbReference type="SUPFAM" id="SSF161070">
    <property type="entry name" value="SNF-like"/>
    <property type="match status" value="1"/>
</dbReference>
<dbReference type="GO" id="GO:0005886">
    <property type="term" value="C:plasma membrane"/>
    <property type="evidence" value="ECO:0007669"/>
    <property type="project" value="TreeGrafter"/>
</dbReference>
<keyword evidence="7" id="KW-0479">Metal-binding</keyword>
<comment type="subcellular location">
    <subcellularLocation>
        <location evidence="1">Membrane</location>
        <topology evidence="1">Multi-pass membrane protein</topology>
    </subcellularLocation>
</comment>
<comment type="caution">
    <text evidence="11">The sequence shown here is derived from an EMBL/GenBank/DDBJ whole genome shotgun (WGS) entry which is preliminary data.</text>
</comment>
<keyword evidence="8" id="KW-1015">Disulfide bond</keyword>
<reference evidence="11 12" key="1">
    <citation type="submission" date="2020-04" db="EMBL/GenBank/DDBJ databases">
        <authorList>
            <person name="Laetsch R D."/>
            <person name="Stevens L."/>
            <person name="Kumar S."/>
            <person name="Blaxter L. M."/>
        </authorList>
    </citation>
    <scope>NUCLEOTIDE SEQUENCE [LARGE SCALE GENOMIC DNA]</scope>
</reference>
<evidence type="ECO:0000313" key="11">
    <source>
        <dbReference type="EMBL" id="CAB3409812.1"/>
    </source>
</evidence>
<dbReference type="Pfam" id="PF00209">
    <property type="entry name" value="SNF"/>
    <property type="match status" value="1"/>
</dbReference>
<feature type="binding site" evidence="7">
    <location>
        <position position="60"/>
    </location>
    <ligand>
        <name>Na(+)</name>
        <dbReference type="ChEBI" id="CHEBI:29101"/>
        <label>1</label>
    </ligand>
</feature>
<feature type="transmembrane region" description="Helical" evidence="10">
    <location>
        <begin position="568"/>
        <end position="590"/>
    </location>
</feature>
<feature type="binding site" evidence="7">
    <location>
        <position position="57"/>
    </location>
    <ligand>
        <name>Na(+)</name>
        <dbReference type="ChEBI" id="CHEBI:29101"/>
        <label>1</label>
    </ligand>
</feature>
<keyword evidence="6 10" id="KW-0472">Membrane</keyword>
<dbReference type="GO" id="GO:0005332">
    <property type="term" value="F:gamma-aminobutyric acid:sodium:chloride symporter activity"/>
    <property type="evidence" value="ECO:0007669"/>
    <property type="project" value="TreeGrafter"/>
</dbReference>
<feature type="binding site" evidence="7">
    <location>
        <position position="59"/>
    </location>
    <ligand>
        <name>Na(+)</name>
        <dbReference type="ChEBI" id="CHEBI:29101"/>
        <label>1</label>
    </ligand>
</feature>
<evidence type="ECO:0000256" key="9">
    <source>
        <dbReference type="SAM" id="MobiDB-lite"/>
    </source>
</evidence>
<dbReference type="NCBIfam" id="NF037979">
    <property type="entry name" value="Na_transp"/>
    <property type="match status" value="1"/>
</dbReference>
<dbReference type="InterPro" id="IPR000175">
    <property type="entry name" value="Na/ntran_symport"/>
</dbReference>
<dbReference type="PROSITE" id="PS50267">
    <property type="entry name" value="NA_NEUROTRAN_SYMP_3"/>
    <property type="match status" value="1"/>
</dbReference>
<keyword evidence="12" id="KW-1185">Reference proteome</keyword>
<feature type="transmembrane region" description="Helical" evidence="10">
    <location>
        <begin position="446"/>
        <end position="471"/>
    </location>
</feature>
<evidence type="ECO:0000256" key="7">
    <source>
        <dbReference type="PIRSR" id="PIRSR600175-1"/>
    </source>
</evidence>
<sequence length="670" mass="75326">MSEDGTPTKRHSTTLSAKQDEGSRISDMSHSESNHSATERERGSWGNQIEFLLSTLGMAVGLGNIWRFPTRAYNNGGSAFLIPYISCALLFGLPSIYLEFLLGQYHRTTAPVIFRRIAPAFQGVGWMAVAVSSCVSIYYVIIIGWSAVYMVSVAQGHTTLWNRCDNPWNNASTCLDLGRQHLCDSSNSTKFVFFNNSCYETDTLMNISTVTATEQYFFNYIVEPSSGFNDFNRINWKSFTGVSLCWILVALILWKGVDYMGKASYVIVVLPYIIIFALFLRGITLDGASEGIYYYLGNPDWSKVFAAHTWGEALKQLCFSLGIGYGGMIGLSSYNKPNNNCYRDALIVIVGDTIMSIIGGAAVFSTLGFLAKQRGCAVDDVVNSGLSLAFVAFPEAMSHMPIPWLWSFLFFVMIFLLGISTEIAYVNVFCSALCDHIVILRKKKCIVVVFWCLTLYLIGLVMITDGGYFWFIMFDEYAAGVSSCVAVTAEVLVISFVYGRRNQLDDMLEMFGPANSKFSKIFGKLSPYFGFNWMLITPILGSILIVLASIRDYPFEGRPDVFPVMFDIIGWTICLLPVVMVPIFAIVAIIEFKVRKINIAAIFMMQPQLKSYKRIYHQMSAIQRKHQRILPDREPWDDKPTGFKMPHEKWPSKPMFENSDESQLIANKIL</sequence>
<keyword evidence="7" id="KW-0915">Sodium</keyword>
<evidence type="ECO:0000256" key="1">
    <source>
        <dbReference type="ARBA" id="ARBA00004141"/>
    </source>
</evidence>
<feature type="transmembrane region" description="Helical" evidence="10">
    <location>
        <begin position="265"/>
        <end position="284"/>
    </location>
</feature>
<feature type="transmembrane region" description="Helical" evidence="10">
    <location>
        <begin position="404"/>
        <end position="434"/>
    </location>
</feature>
<feature type="transmembrane region" description="Helical" evidence="10">
    <location>
        <begin position="528"/>
        <end position="548"/>
    </location>
</feature>
<feature type="transmembrane region" description="Helical" evidence="10">
    <location>
        <begin position="49"/>
        <end position="68"/>
    </location>
</feature>
<evidence type="ECO:0000256" key="2">
    <source>
        <dbReference type="ARBA" id="ARBA00022448"/>
    </source>
</evidence>